<name>A0A1U7P4F9_9DEIO</name>
<protein>
    <submittedName>
        <fullName evidence="1">Uncharacterized protein</fullName>
    </submittedName>
</protein>
<evidence type="ECO:0000313" key="1">
    <source>
        <dbReference type="EMBL" id="OLV20049.1"/>
    </source>
</evidence>
<proteinExistence type="predicted"/>
<keyword evidence="2" id="KW-1185">Reference proteome</keyword>
<evidence type="ECO:0000313" key="2">
    <source>
        <dbReference type="Proteomes" id="UP000186607"/>
    </source>
</evidence>
<dbReference type="STRING" id="249408.BOO71_0000748"/>
<comment type="caution">
    <text evidence="1">The sequence shown here is derived from an EMBL/GenBank/DDBJ whole genome shotgun (WGS) entry which is preliminary data.</text>
</comment>
<dbReference type="Proteomes" id="UP000186607">
    <property type="component" value="Unassembled WGS sequence"/>
</dbReference>
<sequence length="189" mass="19418">MMAAIGVGLTGILASCNSGSAPDGSANGKINEVRTEYRLNSASGPFIACDNVTGNATGRSRSTQVAVNFTLQGTISNVTLGLKGQNDNQYDNNYTATYTGSQLAAVGNGNYKITFDANSANGAFLPQSIVVNPVAVTVKVVTASGKVGGFYPQLVVNTGSSSFTINNTVLGNVDVYSNCAVTQTTPEEI</sequence>
<organism evidence="1 2">
    <name type="scientific">Deinococcus marmoris</name>
    <dbReference type="NCBI Taxonomy" id="249408"/>
    <lineage>
        <taxon>Bacteria</taxon>
        <taxon>Thermotogati</taxon>
        <taxon>Deinococcota</taxon>
        <taxon>Deinococci</taxon>
        <taxon>Deinococcales</taxon>
        <taxon>Deinococcaceae</taxon>
        <taxon>Deinococcus</taxon>
    </lineage>
</organism>
<dbReference type="EMBL" id="MSTI01000009">
    <property type="protein sequence ID" value="OLV20049.1"/>
    <property type="molecule type" value="Genomic_DNA"/>
</dbReference>
<reference evidence="1 2" key="1">
    <citation type="submission" date="2017-01" db="EMBL/GenBank/DDBJ databases">
        <title>Genome Analysis of Deinococcus marmoris KOPRI26562.</title>
        <authorList>
            <person name="Kim J.H."/>
            <person name="Oh H.-M."/>
        </authorList>
    </citation>
    <scope>NUCLEOTIDE SEQUENCE [LARGE SCALE GENOMIC DNA]</scope>
    <source>
        <strain evidence="1 2">KOPRI26562</strain>
    </source>
</reference>
<gene>
    <name evidence="1" type="ORF">BOO71_0000748</name>
</gene>
<accession>A0A1U7P4F9</accession>
<dbReference type="AlphaFoldDB" id="A0A1U7P4F9"/>